<keyword evidence="2" id="KW-1017">Isopeptide bond</keyword>
<dbReference type="InterPro" id="IPR013083">
    <property type="entry name" value="Znf_RING/FYVE/PHD"/>
</dbReference>
<dbReference type="Gene3D" id="3.30.230.130">
    <property type="entry name" value="Cullin, Chain C, Domain 2"/>
    <property type="match status" value="1"/>
</dbReference>
<evidence type="ECO:0000256" key="1">
    <source>
        <dbReference type="ARBA" id="ARBA00004906"/>
    </source>
</evidence>
<evidence type="ECO:0000259" key="13">
    <source>
        <dbReference type="PROSITE" id="PS50069"/>
    </source>
</evidence>
<evidence type="ECO:0000256" key="4">
    <source>
        <dbReference type="ARBA" id="ARBA00022723"/>
    </source>
</evidence>
<dbReference type="Pfam" id="PF22191">
    <property type="entry name" value="IBR_1"/>
    <property type="match status" value="1"/>
</dbReference>
<dbReference type="PANTHER" id="PTHR22771:SF4">
    <property type="entry name" value="CULLIN 7-RELATED"/>
    <property type="match status" value="1"/>
</dbReference>
<dbReference type="InterPro" id="IPR001841">
    <property type="entry name" value="Znf_RING"/>
</dbReference>
<dbReference type="GO" id="GO:0008270">
    <property type="term" value="F:zinc ion binding"/>
    <property type="evidence" value="ECO:0007669"/>
    <property type="project" value="UniProtKB-KW"/>
</dbReference>
<evidence type="ECO:0000256" key="6">
    <source>
        <dbReference type="ARBA" id="ARBA00022771"/>
    </source>
</evidence>
<dbReference type="InterPro" id="IPR045093">
    <property type="entry name" value="Cullin"/>
</dbReference>
<dbReference type="InterPro" id="IPR044066">
    <property type="entry name" value="TRIAD_supradom"/>
</dbReference>
<dbReference type="PROSITE" id="PS00518">
    <property type="entry name" value="ZF_RING_1"/>
    <property type="match status" value="1"/>
</dbReference>
<accession>A0A9Q1FIH9</accession>
<dbReference type="Pfam" id="PF01485">
    <property type="entry name" value="IBR"/>
    <property type="match status" value="1"/>
</dbReference>
<dbReference type="PROSITE" id="PS50069">
    <property type="entry name" value="CULLIN_2"/>
    <property type="match status" value="1"/>
</dbReference>
<evidence type="ECO:0000256" key="5">
    <source>
        <dbReference type="ARBA" id="ARBA00022737"/>
    </source>
</evidence>
<evidence type="ECO:0000256" key="12">
    <source>
        <dbReference type="SAM" id="MobiDB-lite"/>
    </source>
</evidence>
<dbReference type="PANTHER" id="PTHR22771">
    <property type="entry name" value="CULLIN AND GALACTOSE-BINDING DOMAIN-CONTAINING"/>
    <property type="match status" value="1"/>
</dbReference>
<dbReference type="InterPro" id="IPR047561">
    <property type="entry name" value="BRcat_RBR_CUL9"/>
</dbReference>
<keyword evidence="6 10" id="KW-0863">Zinc-finger</keyword>
<dbReference type="PROSITE" id="PS51873">
    <property type="entry name" value="TRIAD"/>
    <property type="match status" value="1"/>
</dbReference>
<dbReference type="InterPro" id="IPR017907">
    <property type="entry name" value="Znf_RING_CS"/>
</dbReference>
<dbReference type="InterPro" id="IPR036317">
    <property type="entry name" value="Cullin_homology_sf"/>
</dbReference>
<evidence type="ECO:0000259" key="15">
    <source>
        <dbReference type="PROSITE" id="PS51873"/>
    </source>
</evidence>
<proteinExistence type="inferred from homology"/>
<keyword evidence="7" id="KW-0833">Ubl conjugation pathway</keyword>
<dbReference type="InterPro" id="IPR036388">
    <property type="entry name" value="WH-like_DNA-bd_sf"/>
</dbReference>
<dbReference type="EMBL" id="JAINUF010000005">
    <property type="protein sequence ID" value="KAJ8359569.1"/>
    <property type="molecule type" value="Genomic_DNA"/>
</dbReference>
<evidence type="ECO:0000256" key="3">
    <source>
        <dbReference type="ARBA" id="ARBA00022679"/>
    </source>
</evidence>
<feature type="domain" description="RING-type" evidence="15">
    <location>
        <begin position="339"/>
        <end position="557"/>
    </location>
</feature>
<dbReference type="SUPFAM" id="SSF75632">
    <property type="entry name" value="Cullin homology domain"/>
    <property type="match status" value="1"/>
</dbReference>
<dbReference type="Gene3D" id="3.30.40.10">
    <property type="entry name" value="Zinc/RING finger domain, C3HC4 (zinc finger)"/>
    <property type="match status" value="1"/>
</dbReference>
<evidence type="ECO:0000256" key="7">
    <source>
        <dbReference type="ARBA" id="ARBA00022786"/>
    </source>
</evidence>
<feature type="compositionally biased region" description="Basic and acidic residues" evidence="12">
    <location>
        <begin position="796"/>
        <end position="805"/>
    </location>
</feature>
<dbReference type="OrthoDB" id="1431934at2759"/>
<feature type="domain" description="Cullin family profile" evidence="13">
    <location>
        <begin position="28"/>
        <end position="72"/>
    </location>
</feature>
<dbReference type="Pfam" id="PF26557">
    <property type="entry name" value="Cullin_AB"/>
    <property type="match status" value="1"/>
</dbReference>
<comment type="similarity">
    <text evidence="11">Belongs to the cullin family.</text>
</comment>
<dbReference type="SMART" id="SM00647">
    <property type="entry name" value="IBR"/>
    <property type="match status" value="2"/>
</dbReference>
<evidence type="ECO:0000313" key="17">
    <source>
        <dbReference type="Proteomes" id="UP001152622"/>
    </source>
</evidence>
<evidence type="ECO:0008006" key="18">
    <source>
        <dbReference type="Google" id="ProtNLM"/>
    </source>
</evidence>
<dbReference type="Gene3D" id="1.20.120.1750">
    <property type="match status" value="1"/>
</dbReference>
<dbReference type="InterPro" id="IPR016158">
    <property type="entry name" value="Cullin_homology"/>
</dbReference>
<comment type="pathway">
    <text evidence="1">Protein modification; protein ubiquitination.</text>
</comment>
<dbReference type="SUPFAM" id="SSF57850">
    <property type="entry name" value="RING/U-box"/>
    <property type="match status" value="2"/>
</dbReference>
<feature type="region of interest" description="Disordered" evidence="12">
    <location>
        <begin position="724"/>
        <end position="805"/>
    </location>
</feature>
<feature type="compositionally biased region" description="Acidic residues" evidence="12">
    <location>
        <begin position="754"/>
        <end position="795"/>
    </location>
</feature>
<dbReference type="SMART" id="SM00884">
    <property type="entry name" value="Cullin_Nedd8"/>
    <property type="match status" value="1"/>
</dbReference>
<evidence type="ECO:0000256" key="10">
    <source>
        <dbReference type="PROSITE-ProRule" id="PRU00175"/>
    </source>
</evidence>
<evidence type="ECO:0000256" key="11">
    <source>
        <dbReference type="PROSITE-ProRule" id="PRU00330"/>
    </source>
</evidence>
<dbReference type="SUPFAM" id="SSF46785">
    <property type="entry name" value="Winged helix' DNA-binding domain"/>
    <property type="match status" value="1"/>
</dbReference>
<sequence>MYSLTHSKPRRLQWTWLGHAELRYGSCTLYVSTLQMYILLQFNCQEDVSVEALQQVTGLSPAVLVHALKPLAAEKGILVQKGSSPDPMKWVLNLNQQALPQDTDGRSYCYLFPKQTYLNVDEDAASSLERKRNYIYCLIVQIMKAEKEMHIDNLVFRVLDTCQKQQATRSLGSVRFSCSTTDVLSCVMHVISKGYIRRNEDSPHIVEFLPEDPSTPQKGQAHISFSRPEGSSPSGGGRKSPISLGGVLAAPEQAEDEILEAVLFSMGRTMTQEEVRQLMKRTVQQVSGTLSLDLDRAEHLLVHCKWNVDLLIQRYTDDPDTLVLAAGLMGHNPQPPPSPVSQCPVCLIAQTGDPEDTPSLCCMHYCCRSCWQEYLTARIEQNLVMSCNCPITDCRAQPTSQFFNNILTDKDIIAKYENALLRGYVECCSNLTWCTNPQGCDQILCKENIGSMGTCSKCCWSSCFSCNFPEAHYPASCSHMSQWMDDGGYYEGMSMEAQSKHLAKLISKRCPSCQAQIEKNEGCLHMTCAKCNHGFCWRCLKPWKPTHKDYYNCSAMVSKAARQEKKFQDYNERCTFHNQAKDFAISLEDKVSSINEALQMKSLTFVIDACKILAQARKVLAYSCVYSYYNQDTEKMDVMEQQTEALDLHTNALQILLEETLLQCTDLASCVRLLKPEHLNTGLELIRRIQERLLAILQHSTQDFRVGYQSKTGLDQDAAQASNLANHTDSNKEAKSEGGSDSADSDNNNNTAEDGGDGEEEDDEYDDEYVPEWHEDYDEDDIDEDDFFSDDDESENLERDFSPYD</sequence>
<evidence type="ECO:0000256" key="8">
    <source>
        <dbReference type="ARBA" id="ARBA00022833"/>
    </source>
</evidence>
<dbReference type="InterPro" id="IPR036390">
    <property type="entry name" value="WH_DNA-bd_sf"/>
</dbReference>
<keyword evidence="4" id="KW-0479">Metal-binding</keyword>
<feature type="compositionally biased region" description="Low complexity" evidence="12">
    <location>
        <begin position="739"/>
        <end position="753"/>
    </location>
</feature>
<name>A0A9Q1FIH9_SYNKA</name>
<organism evidence="16 17">
    <name type="scientific">Synaphobranchus kaupii</name>
    <name type="common">Kaup's arrowtooth eel</name>
    <dbReference type="NCBI Taxonomy" id="118154"/>
    <lineage>
        <taxon>Eukaryota</taxon>
        <taxon>Metazoa</taxon>
        <taxon>Chordata</taxon>
        <taxon>Craniata</taxon>
        <taxon>Vertebrata</taxon>
        <taxon>Euteleostomi</taxon>
        <taxon>Actinopterygii</taxon>
        <taxon>Neopterygii</taxon>
        <taxon>Teleostei</taxon>
        <taxon>Anguilliformes</taxon>
        <taxon>Synaphobranchidae</taxon>
        <taxon>Synaphobranchus</taxon>
    </lineage>
</organism>
<feature type="compositionally biased region" description="Basic and acidic residues" evidence="12">
    <location>
        <begin position="729"/>
        <end position="738"/>
    </location>
</feature>
<keyword evidence="8" id="KW-0862">Zinc</keyword>
<dbReference type="Gene3D" id="1.10.10.10">
    <property type="entry name" value="Winged helix-like DNA-binding domain superfamily/Winged helix DNA-binding domain"/>
    <property type="match status" value="1"/>
</dbReference>
<evidence type="ECO:0000256" key="2">
    <source>
        <dbReference type="ARBA" id="ARBA00022499"/>
    </source>
</evidence>
<dbReference type="CDD" id="cd20347">
    <property type="entry name" value="BRcat_RBR_CUL9"/>
    <property type="match status" value="1"/>
</dbReference>
<dbReference type="Proteomes" id="UP001152622">
    <property type="component" value="Chromosome 5"/>
</dbReference>
<evidence type="ECO:0000259" key="14">
    <source>
        <dbReference type="PROSITE" id="PS50089"/>
    </source>
</evidence>
<dbReference type="InterPro" id="IPR059120">
    <property type="entry name" value="Cullin-like_AB"/>
</dbReference>
<dbReference type="InterPro" id="IPR002867">
    <property type="entry name" value="IBR_dom"/>
</dbReference>
<feature type="domain" description="RING-type" evidence="14">
    <location>
        <begin position="510"/>
        <end position="553"/>
    </location>
</feature>
<feature type="region of interest" description="Disordered" evidence="12">
    <location>
        <begin position="208"/>
        <end position="244"/>
    </location>
</feature>
<gene>
    <name evidence="16" type="ORF">SKAU_G00160940</name>
</gene>
<keyword evidence="9" id="KW-0832">Ubl conjugation</keyword>
<dbReference type="GO" id="GO:0016740">
    <property type="term" value="F:transferase activity"/>
    <property type="evidence" value="ECO:0007669"/>
    <property type="project" value="UniProtKB-KW"/>
</dbReference>
<protein>
    <recommendedName>
        <fullName evidence="18">Cullin-9</fullName>
    </recommendedName>
</protein>
<evidence type="ECO:0000256" key="9">
    <source>
        <dbReference type="ARBA" id="ARBA00022843"/>
    </source>
</evidence>
<comment type="caution">
    <text evidence="16">The sequence shown here is derived from an EMBL/GenBank/DDBJ whole genome shotgun (WGS) entry which is preliminary data.</text>
</comment>
<keyword evidence="3" id="KW-0808">Transferase</keyword>
<keyword evidence="5" id="KW-0677">Repeat</keyword>
<reference evidence="16" key="1">
    <citation type="journal article" date="2023" name="Science">
        <title>Genome structures resolve the early diversification of teleost fishes.</title>
        <authorList>
            <person name="Parey E."/>
            <person name="Louis A."/>
            <person name="Montfort J."/>
            <person name="Bouchez O."/>
            <person name="Roques C."/>
            <person name="Iampietro C."/>
            <person name="Lluch J."/>
            <person name="Castinel A."/>
            <person name="Donnadieu C."/>
            <person name="Desvignes T."/>
            <person name="Floi Bucao C."/>
            <person name="Jouanno E."/>
            <person name="Wen M."/>
            <person name="Mejri S."/>
            <person name="Dirks R."/>
            <person name="Jansen H."/>
            <person name="Henkel C."/>
            <person name="Chen W.J."/>
            <person name="Zahm M."/>
            <person name="Cabau C."/>
            <person name="Klopp C."/>
            <person name="Thompson A.W."/>
            <person name="Robinson-Rechavi M."/>
            <person name="Braasch I."/>
            <person name="Lecointre G."/>
            <person name="Bobe J."/>
            <person name="Postlethwait J.H."/>
            <person name="Berthelot C."/>
            <person name="Roest Crollius H."/>
            <person name="Guiguen Y."/>
        </authorList>
    </citation>
    <scope>NUCLEOTIDE SEQUENCE</scope>
    <source>
        <strain evidence="16">WJC10195</strain>
    </source>
</reference>
<dbReference type="GO" id="GO:0031625">
    <property type="term" value="F:ubiquitin protein ligase binding"/>
    <property type="evidence" value="ECO:0007669"/>
    <property type="project" value="InterPro"/>
</dbReference>
<evidence type="ECO:0000313" key="16">
    <source>
        <dbReference type="EMBL" id="KAJ8359569.1"/>
    </source>
</evidence>
<dbReference type="InterPro" id="IPR019559">
    <property type="entry name" value="Cullin_neddylation_domain"/>
</dbReference>
<dbReference type="AlphaFoldDB" id="A0A9Q1FIH9"/>
<dbReference type="Pfam" id="PF10557">
    <property type="entry name" value="Cullin_Nedd8"/>
    <property type="match status" value="1"/>
</dbReference>
<keyword evidence="17" id="KW-1185">Reference proteome</keyword>
<dbReference type="InterPro" id="IPR047560">
    <property type="entry name" value="Rcat_RBR_CUL9"/>
</dbReference>
<dbReference type="GO" id="GO:0006511">
    <property type="term" value="P:ubiquitin-dependent protein catabolic process"/>
    <property type="evidence" value="ECO:0007669"/>
    <property type="project" value="InterPro"/>
</dbReference>
<dbReference type="PROSITE" id="PS50089">
    <property type="entry name" value="ZF_RING_2"/>
    <property type="match status" value="1"/>
</dbReference>
<dbReference type="CDD" id="cd20359">
    <property type="entry name" value="Rcat_RBR_CUL9"/>
    <property type="match status" value="1"/>
</dbReference>